<dbReference type="EMBL" id="VANP01000021">
    <property type="protein sequence ID" value="TLP51967.1"/>
    <property type="molecule type" value="Genomic_DNA"/>
</dbReference>
<organism evidence="18 19">
    <name type="scientific">Microbispora triticiradicis</name>
    <dbReference type="NCBI Taxonomy" id="2200763"/>
    <lineage>
        <taxon>Bacteria</taxon>
        <taxon>Bacillati</taxon>
        <taxon>Actinomycetota</taxon>
        <taxon>Actinomycetes</taxon>
        <taxon>Streptosporangiales</taxon>
        <taxon>Streptosporangiaceae</taxon>
        <taxon>Microbispora</taxon>
    </lineage>
</organism>
<dbReference type="PROSITE" id="PS50172">
    <property type="entry name" value="BRCT"/>
    <property type="match status" value="1"/>
</dbReference>
<evidence type="ECO:0000256" key="13">
    <source>
        <dbReference type="ARBA" id="ARBA00060881"/>
    </source>
</evidence>
<dbReference type="Gene3D" id="3.30.470.30">
    <property type="entry name" value="DNA ligase/mRNA capping enzyme"/>
    <property type="match status" value="1"/>
</dbReference>
<dbReference type="SMART" id="SM00278">
    <property type="entry name" value="HhH1"/>
    <property type="match status" value="2"/>
</dbReference>
<keyword evidence="9 14" id="KW-0460">Magnesium</keyword>
<dbReference type="InterPro" id="IPR010994">
    <property type="entry name" value="RuvA_2-like"/>
</dbReference>
<keyword evidence="14" id="KW-0464">Manganese</keyword>
<dbReference type="Gene3D" id="1.10.150.20">
    <property type="entry name" value="5' to 3' exonuclease, C-terminal subdomain"/>
    <property type="match status" value="2"/>
</dbReference>
<reference evidence="18" key="1">
    <citation type="submission" date="2019-05" db="EMBL/GenBank/DDBJ databases">
        <title>Isolation, diversity and antifungal activity of Actinobacteria from wheat.</title>
        <authorList>
            <person name="Yu B."/>
        </authorList>
    </citation>
    <scope>NUCLEOTIDE SEQUENCE [LARGE SCALE GENOMIC DNA]</scope>
    <source>
        <strain evidence="18">NEAU-HEGS1-5</strain>
    </source>
</reference>
<evidence type="ECO:0000256" key="12">
    <source>
        <dbReference type="ARBA" id="ARBA00034005"/>
    </source>
</evidence>
<dbReference type="InterPro" id="IPR001679">
    <property type="entry name" value="DNA_ligase"/>
</dbReference>
<dbReference type="HAMAP" id="MF_01588">
    <property type="entry name" value="DNA_ligase_A"/>
    <property type="match status" value="1"/>
</dbReference>
<evidence type="ECO:0000313" key="19">
    <source>
        <dbReference type="Proteomes" id="UP000309033"/>
    </source>
</evidence>
<keyword evidence="11 14" id="KW-0234">DNA repair</keyword>
<keyword evidence="7 14" id="KW-0227">DNA damage</keyword>
<dbReference type="CDD" id="cd17748">
    <property type="entry name" value="BRCT_DNA_ligase_like"/>
    <property type="match status" value="1"/>
</dbReference>
<protein>
    <recommendedName>
        <fullName evidence="3 14">DNA ligase</fullName>
        <ecNumber evidence="2 14">6.5.1.2</ecNumber>
    </recommendedName>
    <alternativeName>
        <fullName evidence="14">Polydeoxyribonucleotide synthase [NAD(+)]</fullName>
    </alternativeName>
</protein>
<dbReference type="Pfam" id="PF12826">
    <property type="entry name" value="HHH_2"/>
    <property type="match status" value="1"/>
</dbReference>
<evidence type="ECO:0000313" key="18">
    <source>
        <dbReference type="EMBL" id="TLP51967.1"/>
    </source>
</evidence>
<comment type="function">
    <text evidence="1 14">DNA ligase that catalyzes the formation of phosphodiester linkages between 5'-phosphoryl and 3'-hydroxyl groups in double-stranded DNA using NAD as a coenzyme and as the energy source for the reaction. It is essential for DNA replication and repair of damaged DNA.</text>
</comment>
<dbReference type="Proteomes" id="UP000309033">
    <property type="component" value="Unassembled WGS sequence"/>
</dbReference>
<dbReference type="PANTHER" id="PTHR23389:SF9">
    <property type="entry name" value="DNA LIGASE"/>
    <property type="match status" value="1"/>
</dbReference>
<feature type="binding site" evidence="14">
    <location>
        <position position="135"/>
    </location>
    <ligand>
        <name>NAD(+)</name>
        <dbReference type="ChEBI" id="CHEBI:57540"/>
    </ligand>
</feature>
<dbReference type="Gene3D" id="6.20.10.30">
    <property type="match status" value="1"/>
</dbReference>
<dbReference type="GO" id="GO:0003911">
    <property type="term" value="F:DNA ligase (NAD+) activity"/>
    <property type="evidence" value="ECO:0007669"/>
    <property type="project" value="UniProtKB-UniRule"/>
</dbReference>
<dbReference type="GO" id="GO:0006281">
    <property type="term" value="P:DNA repair"/>
    <property type="evidence" value="ECO:0007669"/>
    <property type="project" value="UniProtKB-KW"/>
</dbReference>
<dbReference type="InterPro" id="IPR001357">
    <property type="entry name" value="BRCT_dom"/>
</dbReference>
<dbReference type="PIRSF" id="PIRSF001604">
    <property type="entry name" value="LigA"/>
    <property type="match status" value="1"/>
</dbReference>
<accession>A0A5R8YI18</accession>
<dbReference type="FunFam" id="1.10.150.20:FF:000006">
    <property type="entry name" value="DNA ligase"/>
    <property type="match status" value="1"/>
</dbReference>
<evidence type="ECO:0000256" key="15">
    <source>
        <dbReference type="RuleBase" id="RU000618"/>
    </source>
</evidence>
<evidence type="ECO:0000256" key="3">
    <source>
        <dbReference type="ARBA" id="ARBA00013308"/>
    </source>
</evidence>
<dbReference type="SMART" id="SM00292">
    <property type="entry name" value="BRCT"/>
    <property type="match status" value="1"/>
</dbReference>
<dbReference type="NCBIfam" id="TIGR00575">
    <property type="entry name" value="dnlj"/>
    <property type="match status" value="1"/>
</dbReference>
<dbReference type="SUPFAM" id="SSF47781">
    <property type="entry name" value="RuvA domain 2-like"/>
    <property type="match status" value="1"/>
</dbReference>
<feature type="binding site" evidence="14">
    <location>
        <position position="158"/>
    </location>
    <ligand>
        <name>NAD(+)</name>
        <dbReference type="ChEBI" id="CHEBI:57540"/>
    </ligand>
</feature>
<dbReference type="SUPFAM" id="SSF56091">
    <property type="entry name" value="DNA ligase/mRNA capping enzyme, catalytic domain"/>
    <property type="match status" value="1"/>
</dbReference>
<dbReference type="PROSITE" id="PS01055">
    <property type="entry name" value="DNA_LIGASE_N1"/>
    <property type="match status" value="1"/>
</dbReference>
<dbReference type="PANTHER" id="PTHR23389">
    <property type="entry name" value="CHROMOSOME TRANSMISSION FIDELITY FACTOR 18"/>
    <property type="match status" value="1"/>
</dbReference>
<feature type="binding site" evidence="14">
    <location>
        <begin position="55"/>
        <end position="59"/>
    </location>
    <ligand>
        <name>NAD(+)</name>
        <dbReference type="ChEBI" id="CHEBI:57540"/>
    </ligand>
</feature>
<evidence type="ECO:0000256" key="2">
    <source>
        <dbReference type="ARBA" id="ARBA00012722"/>
    </source>
</evidence>
<dbReference type="InterPro" id="IPR033136">
    <property type="entry name" value="DNA_ligase_CS"/>
</dbReference>
<dbReference type="EC" id="6.5.1.2" evidence="2 14"/>
<evidence type="ECO:0000256" key="9">
    <source>
        <dbReference type="ARBA" id="ARBA00022842"/>
    </source>
</evidence>
<dbReference type="Gene3D" id="2.40.50.140">
    <property type="entry name" value="Nucleic acid-binding proteins"/>
    <property type="match status" value="1"/>
</dbReference>
<dbReference type="FunFam" id="3.30.470.30:FF:000001">
    <property type="entry name" value="DNA ligase"/>
    <property type="match status" value="1"/>
</dbReference>
<sequence length="741" mass="81632">MTDELAESGQEQSAESAANAQSAPSEARERHAELAELLDEANWRYYVLDSPTVSDAEYDGWMREIRALEERHPDLRTPDSPTQRVGAPISSDFPEVTHLQRMESLDNAFSQEDLAAWQARAQRLIEADPGPYLCELKIDGLAVALVYEKGRLVRGATRGNGRTGEDVTPNVRTLRDVPQRLTGDDVPDLVEVRGEVFLPVKGFEQLNEQLMDAGKAPFANPRNSAAGSLRMKDPRITAQRPLRMIVHGVGKWEGTTPPATQSEMYERLASFGLPVSDRYKVVETLDEVREFVEYYNDHRHDPEYEIDGVVVKVDRVPIQRQLGSTSRAPRWAIAYKYPPQEVNTRLLDIQVGVGRTGRVTPFGVMKPVVVSGSTVERATLHNASEVKRKGVLIGDMVVLRKAGDVIPEIVGPVVDLRQGDEREFVMPTHCPECGTELAYEREGDADLRCPNARSCPAQLRERIFFAAGRNAFDIDGLGYVAATALTQPLPPQEPPVRTEADLFDLTIDKLLPIRSVVRDADTGLPKTDPETGEPKVVSFFANMSGEPSKHAELILQQLEEKKDQPLWRVLVALTIRHIGPPTARALADEFRSIDAIAKASEEELAAVEGIGPRVAATIKEWFEVDWHREIIDRWRAAGVRMADESAADEGPRPLEGLTFVVTGTLADFSRDEASEAIAGQGGKVTSSVSKKTSFLVVGDNPGSKYDKAVKAGVPILNEEGFHTLLREGPDAARAAAVTPEE</sequence>
<dbReference type="InterPro" id="IPR004149">
    <property type="entry name" value="Znf_DNAligase_C4"/>
</dbReference>
<dbReference type="SUPFAM" id="SSF50249">
    <property type="entry name" value="Nucleic acid-binding proteins"/>
    <property type="match status" value="1"/>
</dbReference>
<dbReference type="InterPro" id="IPR013840">
    <property type="entry name" value="DNAligase_N"/>
</dbReference>
<keyword evidence="6 14" id="KW-0479">Metal-binding</keyword>
<comment type="caution">
    <text evidence="18">The sequence shown here is derived from an EMBL/GenBank/DDBJ whole genome shotgun (WGS) entry which is preliminary data.</text>
</comment>
<dbReference type="SUPFAM" id="SSF52113">
    <property type="entry name" value="BRCT domain"/>
    <property type="match status" value="1"/>
</dbReference>
<dbReference type="CDD" id="cd00114">
    <property type="entry name" value="LIGANc"/>
    <property type="match status" value="1"/>
</dbReference>
<evidence type="ECO:0000256" key="14">
    <source>
        <dbReference type="HAMAP-Rule" id="MF_01588"/>
    </source>
</evidence>
<evidence type="ECO:0000256" key="11">
    <source>
        <dbReference type="ARBA" id="ARBA00023204"/>
    </source>
</evidence>
<evidence type="ECO:0000256" key="8">
    <source>
        <dbReference type="ARBA" id="ARBA00022833"/>
    </source>
</evidence>
<evidence type="ECO:0000256" key="6">
    <source>
        <dbReference type="ARBA" id="ARBA00022723"/>
    </source>
</evidence>
<keyword evidence="4 14" id="KW-0436">Ligase</keyword>
<keyword evidence="19" id="KW-1185">Reference proteome</keyword>
<dbReference type="NCBIfam" id="NF005932">
    <property type="entry name" value="PRK07956.1"/>
    <property type="match status" value="1"/>
</dbReference>
<evidence type="ECO:0000256" key="16">
    <source>
        <dbReference type="SAM" id="MobiDB-lite"/>
    </source>
</evidence>
<dbReference type="SMART" id="SM00532">
    <property type="entry name" value="LIGANc"/>
    <property type="match status" value="1"/>
</dbReference>
<dbReference type="GO" id="GO:0005829">
    <property type="term" value="C:cytosol"/>
    <property type="evidence" value="ECO:0007669"/>
    <property type="project" value="TreeGrafter"/>
</dbReference>
<dbReference type="GO" id="GO:0046872">
    <property type="term" value="F:metal ion binding"/>
    <property type="evidence" value="ECO:0007669"/>
    <property type="project" value="UniProtKB-KW"/>
</dbReference>
<dbReference type="AlphaFoldDB" id="A0A5R8YI18"/>
<name>A0A5R8YI18_9ACTN</name>
<feature type="active site" description="N6-AMP-lysine intermediate" evidence="14">
    <location>
        <position position="137"/>
    </location>
</feature>
<dbReference type="OrthoDB" id="9759736at2"/>
<dbReference type="FunFam" id="2.40.50.140:FF:000012">
    <property type="entry name" value="DNA ligase"/>
    <property type="match status" value="1"/>
</dbReference>
<feature type="binding site" evidence="14">
    <location>
        <position position="449"/>
    </location>
    <ligand>
        <name>Zn(2+)</name>
        <dbReference type="ChEBI" id="CHEBI:29105"/>
    </ligand>
</feature>
<keyword evidence="8 14" id="KW-0862">Zinc</keyword>
<evidence type="ECO:0000256" key="5">
    <source>
        <dbReference type="ARBA" id="ARBA00022705"/>
    </source>
</evidence>
<keyword evidence="10 14" id="KW-0520">NAD</keyword>
<gene>
    <name evidence="14 18" type="primary">ligA</name>
    <name evidence="18" type="ORF">FED44_33245</name>
</gene>
<feature type="binding site" evidence="14">
    <location>
        <begin position="104"/>
        <end position="105"/>
    </location>
    <ligand>
        <name>NAD(+)</name>
        <dbReference type="ChEBI" id="CHEBI:57540"/>
    </ligand>
</feature>
<feature type="binding site" evidence="14">
    <location>
        <position position="433"/>
    </location>
    <ligand>
        <name>Zn(2+)</name>
        <dbReference type="ChEBI" id="CHEBI:29105"/>
    </ligand>
</feature>
<feature type="binding site" evidence="14">
    <location>
        <position position="455"/>
    </location>
    <ligand>
        <name>Zn(2+)</name>
        <dbReference type="ChEBI" id="CHEBI:29105"/>
    </ligand>
</feature>
<comment type="catalytic activity">
    <reaction evidence="12 14 15">
        <text>NAD(+) + (deoxyribonucleotide)n-3'-hydroxyl + 5'-phospho-(deoxyribonucleotide)m = (deoxyribonucleotide)n+m + AMP + beta-nicotinamide D-nucleotide.</text>
        <dbReference type="EC" id="6.5.1.2"/>
    </reaction>
</comment>
<feature type="domain" description="BRCT" evidence="17">
    <location>
        <begin position="649"/>
        <end position="728"/>
    </location>
</feature>
<feature type="compositionally biased region" description="Low complexity" evidence="16">
    <location>
        <begin position="7"/>
        <end position="25"/>
    </location>
</feature>
<dbReference type="GO" id="GO:0006260">
    <property type="term" value="P:DNA replication"/>
    <property type="evidence" value="ECO:0007669"/>
    <property type="project" value="UniProtKB-KW"/>
</dbReference>
<keyword evidence="5 14" id="KW-0235">DNA replication</keyword>
<evidence type="ECO:0000256" key="1">
    <source>
        <dbReference type="ARBA" id="ARBA00004067"/>
    </source>
</evidence>
<feature type="region of interest" description="Disordered" evidence="16">
    <location>
        <begin position="1"/>
        <end position="33"/>
    </location>
</feature>
<dbReference type="FunFam" id="3.40.50.10190:FF:000054">
    <property type="entry name" value="DNA ligase"/>
    <property type="match status" value="1"/>
</dbReference>
<dbReference type="Pfam" id="PF00533">
    <property type="entry name" value="BRCT"/>
    <property type="match status" value="1"/>
</dbReference>
<dbReference type="GO" id="GO:0003677">
    <property type="term" value="F:DNA binding"/>
    <property type="evidence" value="ECO:0007669"/>
    <property type="project" value="InterPro"/>
</dbReference>
<dbReference type="FunFam" id="1.10.287.610:FF:000002">
    <property type="entry name" value="DNA ligase"/>
    <property type="match status" value="1"/>
</dbReference>
<feature type="binding site" evidence="14">
    <location>
        <position position="195"/>
    </location>
    <ligand>
        <name>NAD(+)</name>
        <dbReference type="ChEBI" id="CHEBI:57540"/>
    </ligand>
</feature>
<dbReference type="Pfam" id="PF01653">
    <property type="entry name" value="DNA_ligase_aden"/>
    <property type="match status" value="1"/>
</dbReference>
<dbReference type="InterPro" id="IPR013839">
    <property type="entry name" value="DNAligase_adenylation"/>
</dbReference>
<dbReference type="Gene3D" id="3.40.50.10190">
    <property type="entry name" value="BRCT domain"/>
    <property type="match status" value="1"/>
</dbReference>
<dbReference type="PROSITE" id="PS01056">
    <property type="entry name" value="DNA_LIGASE_N2"/>
    <property type="match status" value="1"/>
</dbReference>
<evidence type="ECO:0000256" key="4">
    <source>
        <dbReference type="ARBA" id="ARBA00022598"/>
    </source>
</evidence>
<dbReference type="Pfam" id="PF03120">
    <property type="entry name" value="OB_DNA_ligase"/>
    <property type="match status" value="1"/>
</dbReference>
<evidence type="ECO:0000256" key="7">
    <source>
        <dbReference type="ARBA" id="ARBA00022763"/>
    </source>
</evidence>
<feature type="binding site" evidence="14">
    <location>
        <position position="336"/>
    </location>
    <ligand>
        <name>NAD(+)</name>
        <dbReference type="ChEBI" id="CHEBI:57540"/>
    </ligand>
</feature>
<dbReference type="InterPro" id="IPR041663">
    <property type="entry name" value="DisA/LigA_HHH"/>
</dbReference>
<dbReference type="InterPro" id="IPR003583">
    <property type="entry name" value="Hlx-hairpin-Hlx_DNA-bd_motif"/>
</dbReference>
<comment type="similarity">
    <text evidence="13 14">Belongs to the NAD-dependent DNA ligase family. LigA subfamily.</text>
</comment>
<feature type="binding site" evidence="14">
    <location>
        <position position="312"/>
    </location>
    <ligand>
        <name>NAD(+)</name>
        <dbReference type="ChEBI" id="CHEBI:57540"/>
    </ligand>
</feature>
<feature type="binding site" evidence="14">
    <location>
        <position position="430"/>
    </location>
    <ligand>
        <name>Zn(2+)</name>
        <dbReference type="ChEBI" id="CHEBI:29105"/>
    </ligand>
</feature>
<dbReference type="InterPro" id="IPR018239">
    <property type="entry name" value="DNA_ligase_AS"/>
</dbReference>
<dbReference type="Pfam" id="PF03119">
    <property type="entry name" value="DNA_ligase_ZBD"/>
    <property type="match status" value="1"/>
</dbReference>
<evidence type="ECO:0000256" key="10">
    <source>
        <dbReference type="ARBA" id="ARBA00023027"/>
    </source>
</evidence>
<evidence type="ECO:0000259" key="17">
    <source>
        <dbReference type="PROSITE" id="PS50172"/>
    </source>
</evidence>
<dbReference type="InterPro" id="IPR036420">
    <property type="entry name" value="BRCT_dom_sf"/>
</dbReference>
<dbReference type="InterPro" id="IPR004150">
    <property type="entry name" value="NAD_DNA_ligase_OB"/>
</dbReference>
<proteinExistence type="inferred from homology"/>
<comment type="cofactor">
    <cofactor evidence="14">
        <name>Mg(2+)</name>
        <dbReference type="ChEBI" id="CHEBI:18420"/>
    </cofactor>
    <cofactor evidence="14">
        <name>Mn(2+)</name>
        <dbReference type="ChEBI" id="CHEBI:29035"/>
    </cofactor>
</comment>
<dbReference type="InterPro" id="IPR012340">
    <property type="entry name" value="NA-bd_OB-fold"/>
</dbReference>
<dbReference type="Gene3D" id="1.10.287.610">
    <property type="entry name" value="Helix hairpin bin"/>
    <property type="match status" value="1"/>
</dbReference>